<keyword evidence="1" id="KW-0472">Membrane</keyword>
<comment type="caution">
    <text evidence="2">The sequence shown here is derived from an EMBL/GenBank/DDBJ whole genome shotgun (WGS) entry which is preliminary data.</text>
</comment>
<keyword evidence="1" id="KW-1133">Transmembrane helix</keyword>
<dbReference type="EMBL" id="JARGDH010000003">
    <property type="protein sequence ID" value="KAL0274000.1"/>
    <property type="molecule type" value="Genomic_DNA"/>
</dbReference>
<keyword evidence="1" id="KW-0812">Transmembrane</keyword>
<accession>A0AAW2HXJ4</accession>
<proteinExistence type="predicted"/>
<evidence type="ECO:0000256" key="1">
    <source>
        <dbReference type="SAM" id="Phobius"/>
    </source>
</evidence>
<gene>
    <name evidence="2" type="ORF">PYX00_006545</name>
</gene>
<feature type="transmembrane region" description="Helical" evidence="1">
    <location>
        <begin position="6"/>
        <end position="34"/>
    </location>
</feature>
<organism evidence="2">
    <name type="scientific">Menopon gallinae</name>
    <name type="common">poultry shaft louse</name>
    <dbReference type="NCBI Taxonomy" id="328185"/>
    <lineage>
        <taxon>Eukaryota</taxon>
        <taxon>Metazoa</taxon>
        <taxon>Ecdysozoa</taxon>
        <taxon>Arthropoda</taxon>
        <taxon>Hexapoda</taxon>
        <taxon>Insecta</taxon>
        <taxon>Pterygota</taxon>
        <taxon>Neoptera</taxon>
        <taxon>Paraneoptera</taxon>
        <taxon>Psocodea</taxon>
        <taxon>Troctomorpha</taxon>
        <taxon>Phthiraptera</taxon>
        <taxon>Amblycera</taxon>
        <taxon>Menoponidae</taxon>
        <taxon>Menopon</taxon>
    </lineage>
</organism>
<sequence>MVLSGVAIIMGVAVVTMCAFIAELLVLTIVATALERGVFSFEDLGTVTEIAATLLFTVTTIAIAAFGDGKKSDGAPILDASSVAALKLS</sequence>
<feature type="transmembrane region" description="Helical" evidence="1">
    <location>
        <begin position="46"/>
        <end position="66"/>
    </location>
</feature>
<evidence type="ECO:0000313" key="2">
    <source>
        <dbReference type="EMBL" id="KAL0274000.1"/>
    </source>
</evidence>
<reference evidence="2" key="1">
    <citation type="journal article" date="2024" name="Gigascience">
        <title>Chromosome-level genome of the poultry shaft louse Menopon gallinae provides insight into the host-switching and adaptive evolution of parasitic lice.</title>
        <authorList>
            <person name="Xu Y."/>
            <person name="Ma L."/>
            <person name="Liu S."/>
            <person name="Liang Y."/>
            <person name="Liu Q."/>
            <person name="He Z."/>
            <person name="Tian L."/>
            <person name="Duan Y."/>
            <person name="Cai W."/>
            <person name="Li H."/>
            <person name="Song F."/>
        </authorList>
    </citation>
    <scope>NUCLEOTIDE SEQUENCE</scope>
    <source>
        <strain evidence="2">Cailab_2023a</strain>
    </source>
</reference>
<dbReference type="AlphaFoldDB" id="A0AAW2HXJ4"/>
<protein>
    <submittedName>
        <fullName evidence="2">Uncharacterized protein</fullName>
    </submittedName>
</protein>
<name>A0AAW2HXJ4_9NEOP</name>